<protein>
    <submittedName>
        <fullName evidence="2">Uncharacterized protein</fullName>
    </submittedName>
</protein>
<sequence>MENVSFLLRDFAGRARGKSRGEKVEERGASVFELKETNATSSSCPEAGPNVPIIREKRTETGSTTGRAYT</sequence>
<reference evidence="2 3" key="1">
    <citation type="submission" date="2024-05" db="EMBL/GenBank/DDBJ databases">
        <title>The nuclear and mitochondrial genome assemblies of Tetragonisca angustula (Apidae: Meliponini), a tiny yet remarkable pollinator in the Neotropics.</title>
        <authorList>
            <person name="Ferrari R."/>
            <person name="Ricardo P.C."/>
            <person name="Dias F.C."/>
            <person name="Araujo N.S."/>
            <person name="Soares D.O."/>
            <person name="Zhou Q.-S."/>
            <person name="Zhu C.-D."/>
            <person name="Coutinho L."/>
            <person name="Airas M.C."/>
            <person name="Batista T.M."/>
        </authorList>
    </citation>
    <scope>NUCLEOTIDE SEQUENCE [LARGE SCALE GENOMIC DNA]</scope>
    <source>
        <strain evidence="2">ASF017062</strain>
        <tissue evidence="2">Abdomen</tissue>
    </source>
</reference>
<evidence type="ECO:0000313" key="3">
    <source>
        <dbReference type="Proteomes" id="UP001432146"/>
    </source>
</evidence>
<evidence type="ECO:0000313" key="2">
    <source>
        <dbReference type="EMBL" id="KAK9302935.1"/>
    </source>
</evidence>
<proteinExistence type="predicted"/>
<comment type="caution">
    <text evidence="2">The sequence shown here is derived from an EMBL/GenBank/DDBJ whole genome shotgun (WGS) entry which is preliminary data.</text>
</comment>
<gene>
    <name evidence="2" type="ORF">QLX08_005205</name>
</gene>
<dbReference type="Proteomes" id="UP001432146">
    <property type="component" value="Unassembled WGS sequence"/>
</dbReference>
<feature type="region of interest" description="Disordered" evidence="1">
    <location>
        <begin position="36"/>
        <end position="70"/>
    </location>
</feature>
<dbReference type="AlphaFoldDB" id="A0AAW0ZZ92"/>
<feature type="compositionally biased region" description="Polar residues" evidence="1">
    <location>
        <begin position="61"/>
        <end position="70"/>
    </location>
</feature>
<organism evidence="2 3">
    <name type="scientific">Tetragonisca angustula</name>
    <dbReference type="NCBI Taxonomy" id="166442"/>
    <lineage>
        <taxon>Eukaryota</taxon>
        <taxon>Metazoa</taxon>
        <taxon>Ecdysozoa</taxon>
        <taxon>Arthropoda</taxon>
        <taxon>Hexapoda</taxon>
        <taxon>Insecta</taxon>
        <taxon>Pterygota</taxon>
        <taxon>Neoptera</taxon>
        <taxon>Endopterygota</taxon>
        <taxon>Hymenoptera</taxon>
        <taxon>Apocrita</taxon>
        <taxon>Aculeata</taxon>
        <taxon>Apoidea</taxon>
        <taxon>Anthophila</taxon>
        <taxon>Apidae</taxon>
        <taxon>Tetragonisca</taxon>
    </lineage>
</organism>
<evidence type="ECO:0000256" key="1">
    <source>
        <dbReference type="SAM" id="MobiDB-lite"/>
    </source>
</evidence>
<keyword evidence="3" id="KW-1185">Reference proteome</keyword>
<accession>A0AAW0ZZ92</accession>
<name>A0AAW0ZZ92_9HYME</name>
<dbReference type="EMBL" id="JAWNGG020000086">
    <property type="protein sequence ID" value="KAK9302935.1"/>
    <property type="molecule type" value="Genomic_DNA"/>
</dbReference>